<organism evidence="3 4">
    <name type="scientific">Blyttiomyces helicus</name>
    <dbReference type="NCBI Taxonomy" id="388810"/>
    <lineage>
        <taxon>Eukaryota</taxon>
        <taxon>Fungi</taxon>
        <taxon>Fungi incertae sedis</taxon>
        <taxon>Chytridiomycota</taxon>
        <taxon>Chytridiomycota incertae sedis</taxon>
        <taxon>Chytridiomycetes</taxon>
        <taxon>Chytridiomycetes incertae sedis</taxon>
        <taxon>Blyttiomyces</taxon>
    </lineage>
</organism>
<dbReference type="Gene3D" id="2.60.120.920">
    <property type="match status" value="1"/>
</dbReference>
<keyword evidence="4" id="KW-1185">Reference proteome</keyword>
<protein>
    <submittedName>
        <fullName evidence="3">Concanavalin A-like lectin/glucanase domain-containing protein</fullName>
    </submittedName>
</protein>
<dbReference type="InterPro" id="IPR003877">
    <property type="entry name" value="SPRY_dom"/>
</dbReference>
<dbReference type="EMBL" id="KZ998191">
    <property type="protein sequence ID" value="RKO86445.1"/>
    <property type="molecule type" value="Genomic_DNA"/>
</dbReference>
<dbReference type="PROSITE" id="PS50188">
    <property type="entry name" value="B302_SPRY"/>
    <property type="match status" value="1"/>
</dbReference>
<sequence>LPTCWNPKDKAPTLDLSASSLRVVYSGTGKDDKDAAAVRANHPIPPQCGLFYYEVTVVSKGRDGYIGIGFCIQNVKLGRLPGWEEHSWGYHGDDGHTFSCSGTGKAYGPTYATGDVIGCCINFMTNEVSFTKNGVYLGVAFRDIFKDNKGQKSYQLYPSVGLRTPGEIVEANFGQSKFKFDITNHFKVGCWRMSPPPLFRMDELILSYLVHHGYGQTAQSLYRDMSGKGRVDAAGDGVRDMEVEGVDAKIRASVLSGDIDTAISLTAAHYPTVFTQNRHIILQLRCQKFLELFLTAEASCSSDGATGGMEIYSLLAYPNPRTSPVSYLLDPACREPVADILNSAILGIVFIPPFP</sequence>
<feature type="non-terminal residue" evidence="3">
    <location>
        <position position="355"/>
    </location>
</feature>
<dbReference type="SMART" id="SM00668">
    <property type="entry name" value="CTLH"/>
    <property type="match status" value="1"/>
</dbReference>
<evidence type="ECO:0000313" key="4">
    <source>
        <dbReference type="Proteomes" id="UP000269721"/>
    </source>
</evidence>
<reference evidence="4" key="1">
    <citation type="journal article" date="2018" name="Nat. Microbiol.">
        <title>Leveraging single-cell genomics to expand the fungal tree of life.</title>
        <authorList>
            <person name="Ahrendt S.R."/>
            <person name="Quandt C.A."/>
            <person name="Ciobanu D."/>
            <person name="Clum A."/>
            <person name="Salamov A."/>
            <person name="Andreopoulos B."/>
            <person name="Cheng J.F."/>
            <person name="Woyke T."/>
            <person name="Pelin A."/>
            <person name="Henrissat B."/>
            <person name="Reynolds N.K."/>
            <person name="Benny G.L."/>
            <person name="Smith M.E."/>
            <person name="James T.Y."/>
            <person name="Grigoriev I.V."/>
        </authorList>
    </citation>
    <scope>NUCLEOTIDE SEQUENCE [LARGE SCALE GENOMIC DNA]</scope>
</reference>
<proteinExistence type="predicted"/>
<dbReference type="OrthoDB" id="25503at2759"/>
<dbReference type="InterPro" id="IPR043136">
    <property type="entry name" value="B30.2/SPRY_sf"/>
</dbReference>
<dbReference type="PROSITE" id="PS50897">
    <property type="entry name" value="CTLH"/>
    <property type="match status" value="1"/>
</dbReference>
<feature type="domain" description="CTLH" evidence="2">
    <location>
        <begin position="249"/>
        <end position="292"/>
    </location>
</feature>
<dbReference type="InterPro" id="IPR001870">
    <property type="entry name" value="B30.2/SPRY"/>
</dbReference>
<feature type="non-terminal residue" evidence="3">
    <location>
        <position position="1"/>
    </location>
</feature>
<dbReference type="InterPro" id="IPR013320">
    <property type="entry name" value="ConA-like_dom_sf"/>
</dbReference>
<evidence type="ECO:0000313" key="3">
    <source>
        <dbReference type="EMBL" id="RKO86445.1"/>
    </source>
</evidence>
<dbReference type="PANTHER" id="PTHR12864">
    <property type="entry name" value="RAN BINDING PROTEIN 9-RELATED"/>
    <property type="match status" value="1"/>
</dbReference>
<dbReference type="SUPFAM" id="SSF49899">
    <property type="entry name" value="Concanavalin A-like lectins/glucanases"/>
    <property type="match status" value="1"/>
</dbReference>
<dbReference type="PROSITE" id="PS50896">
    <property type="entry name" value="LISH"/>
    <property type="match status" value="1"/>
</dbReference>
<gene>
    <name evidence="3" type="ORF">BDK51DRAFT_13689</name>
</gene>
<feature type="domain" description="B30.2/SPRY" evidence="1">
    <location>
        <begin position="1"/>
        <end position="178"/>
    </location>
</feature>
<dbReference type="InterPro" id="IPR050618">
    <property type="entry name" value="Ubq-SigPath_Reg"/>
</dbReference>
<dbReference type="InterPro" id="IPR006595">
    <property type="entry name" value="CTLH_C"/>
</dbReference>
<dbReference type="InterPro" id="IPR006594">
    <property type="entry name" value="LisH"/>
</dbReference>
<dbReference type="SMART" id="SM00449">
    <property type="entry name" value="SPRY"/>
    <property type="match status" value="1"/>
</dbReference>
<accession>A0A4P9W577</accession>
<dbReference type="GO" id="GO:0030246">
    <property type="term" value="F:carbohydrate binding"/>
    <property type="evidence" value="ECO:0007669"/>
    <property type="project" value="UniProtKB-KW"/>
</dbReference>
<dbReference type="AlphaFoldDB" id="A0A4P9W577"/>
<dbReference type="Pfam" id="PF00622">
    <property type="entry name" value="SPRY"/>
    <property type="match status" value="1"/>
</dbReference>
<dbReference type="Proteomes" id="UP000269721">
    <property type="component" value="Unassembled WGS sequence"/>
</dbReference>
<evidence type="ECO:0000259" key="2">
    <source>
        <dbReference type="PROSITE" id="PS50897"/>
    </source>
</evidence>
<dbReference type="CDD" id="cd12909">
    <property type="entry name" value="SPRY_RanBP9_10"/>
    <property type="match status" value="1"/>
</dbReference>
<evidence type="ECO:0000259" key="1">
    <source>
        <dbReference type="PROSITE" id="PS50188"/>
    </source>
</evidence>
<dbReference type="InterPro" id="IPR035782">
    <property type="entry name" value="SPRY_RanBP9/10"/>
</dbReference>
<dbReference type="Pfam" id="PF08513">
    <property type="entry name" value="LisH"/>
    <property type="match status" value="1"/>
</dbReference>
<name>A0A4P9W577_9FUNG</name>
<keyword evidence="3" id="KW-0430">Lectin</keyword>